<evidence type="ECO:0000313" key="4">
    <source>
        <dbReference type="EMBL" id="OBS09992.1"/>
    </source>
</evidence>
<name>A0A1A6C605_9GAMM</name>
<protein>
    <submittedName>
        <fullName evidence="4">Glycosyl transferase, group 1 family protein</fullName>
    </submittedName>
</protein>
<sequence length="1219" mass="134987">MRIVLDLQGAQTESRFRGIGRYSLSLAKAIARNRGEHEVIVALNGLFHETIEPVRAAFEGILPQENVRVWEVPGPTRATNPNNRQRRQVAERIREAFFASLDPDVVLITSLFEGYGDDAVTSVGELDGNTPVAVVLYDLIPLINPDENYKSNDILREHYSRKIQSLKRSQQLLAISESARQEAIDAVGFDEHRVVNVSGAFDPSFHRLNLSEQEKGEVCRRVGITREFVMYTGGADDRKNLRRLIQAYAELPDGLRDIHQLVLAGKMPEGHAKDLLKTAKSCGLTDEEVVLTGYVEDDDLLKLYNSCALFVFPSLHEGFGLPPLEAMACGAPVIASNATSLPEVVGYEDALFDPCSVSSISRKMEQGLVDEDFRASLAAHAKSQIGKFSWDESAKRALRAVRVFDRGSSVKGLAPVNVQKTSKFLQNNKKILVIKLDHMGDLLLAVPAITKLRARYPYATIDAVVGSWNASIAEQIKVFDNLFFLDFFKKKSAESPSAKDSEIGEFLDRLGEYDIAIDLRRQRDTRFLLAKVKAKHKAGYQTFDPDIDDKLDVVLPSYPDIPFETTPLNRTSITVQMLRIIDALPEDINDYVSLPALAERRKDDSSAVAIFPHAGNDVKEWGRENYRGLIELLDQDARIEAINVYFASDDEARRFGLGSDGKITIHAGLEFSDLVQSLARNAICVANNSLGVHLAGYLDLIVLGVYAGHETVAEWAPVFGDSYVVHESVSCSPCHIASRSDCQHEMRCLANISVEFVYNKVMEAVSSLRDDRDASGSGAIQTSVSSAKSPDEIVTELLNSLADCGGGDFTDADKGRIARCVASNIVPVGQNRQLFVDVSALVHVDAKSGIQRVVRSVLGYLLNNEPSGYDVIPVYANADRLGYFRANAFSSSFLGEPAVGGLRDDAISFYPGDVFLGLDLHPHVVSAQRETLEQMRRHGVLIKFVVYDLLCVLMPHFFDDALVTAFRQWLEVVAASDEAVCISKAVADELTDWVDRNDPKRSRPLRISWFHLGADIENSSPSRGLPPDAEEVLRTATGRVNFLMVGTLEPRKGHAQALAAFEVLWEEGSTANLIIVGKEGWKTGELAERLRSHPEMNKRLFWLEGISDEYLERIYAASTCLIAASEGEGFGLPLIEAAQRHLPIIARDIPVFREVAGKHAYYFEGREPEALAKSVNQWLGLYDSNTYPQSSDIPWMTWSQSVEQLLSIILPVNQTVAMK</sequence>
<dbReference type="AlphaFoldDB" id="A0A1A6C605"/>
<dbReference type="Gene3D" id="3.40.50.2000">
    <property type="entry name" value="Glycogen Phosphorylase B"/>
    <property type="match status" value="5"/>
</dbReference>
<keyword evidence="1 4" id="KW-0808">Transferase</keyword>
<gene>
    <name evidence="4" type="ORF">Thpro_021042</name>
</gene>
<accession>A0A1A6C605</accession>
<feature type="domain" description="Glycosyltransferase subfamily 4-like N-terminal" evidence="3">
    <location>
        <begin position="17"/>
        <end position="203"/>
    </location>
</feature>
<dbReference type="InterPro" id="IPR028098">
    <property type="entry name" value="Glyco_trans_4-like_N"/>
</dbReference>
<dbReference type="GO" id="GO:0016757">
    <property type="term" value="F:glycosyltransferase activity"/>
    <property type="evidence" value="ECO:0007669"/>
    <property type="project" value="InterPro"/>
</dbReference>
<dbReference type="GO" id="GO:0009103">
    <property type="term" value="P:lipopolysaccharide biosynthetic process"/>
    <property type="evidence" value="ECO:0007669"/>
    <property type="project" value="TreeGrafter"/>
</dbReference>
<feature type="domain" description="Glycosyl transferase family 1" evidence="2">
    <location>
        <begin position="226"/>
        <end position="383"/>
    </location>
</feature>
<comment type="caution">
    <text evidence="4">The sequence shown here is derived from an EMBL/GenBank/DDBJ whole genome shotgun (WGS) entry which is preliminary data.</text>
</comment>
<dbReference type="SUPFAM" id="SSF53756">
    <property type="entry name" value="UDP-Glycosyltransferase/glycogen phosphorylase"/>
    <property type="match status" value="3"/>
</dbReference>
<dbReference type="CDD" id="cd03809">
    <property type="entry name" value="GT4_MtfB-like"/>
    <property type="match status" value="2"/>
</dbReference>
<dbReference type="OrthoDB" id="258796at2"/>
<reference evidence="4 5" key="1">
    <citation type="journal article" date="2014" name="Genome Announc.">
        <title>Draft Genome Sequence of the Iron-Oxidizing, Acidophilic, and Halotolerant 'Thiobacillus prosperus' Type Strain DSM 5130.</title>
        <authorList>
            <person name="Ossandon F.J."/>
            <person name="Cardenas J.P."/>
            <person name="Corbett M."/>
            <person name="Quatrini R."/>
            <person name="Holmes D.S."/>
            <person name="Watkin E."/>
        </authorList>
    </citation>
    <scope>NUCLEOTIDE SEQUENCE [LARGE SCALE GENOMIC DNA]</scope>
    <source>
        <strain evidence="4 5">DSM 5130</strain>
    </source>
</reference>
<organism evidence="4 5">
    <name type="scientific">Acidihalobacter prosperus</name>
    <dbReference type="NCBI Taxonomy" id="160660"/>
    <lineage>
        <taxon>Bacteria</taxon>
        <taxon>Pseudomonadati</taxon>
        <taxon>Pseudomonadota</taxon>
        <taxon>Gammaproteobacteria</taxon>
        <taxon>Chromatiales</taxon>
        <taxon>Ectothiorhodospiraceae</taxon>
        <taxon>Acidihalobacter</taxon>
    </lineage>
</organism>
<dbReference type="InterPro" id="IPR002201">
    <property type="entry name" value="Glyco_trans_9"/>
</dbReference>
<dbReference type="Pfam" id="PF01075">
    <property type="entry name" value="Glyco_transf_9"/>
    <property type="match status" value="1"/>
</dbReference>
<dbReference type="EMBL" id="JQSG02000002">
    <property type="protein sequence ID" value="OBS09992.1"/>
    <property type="molecule type" value="Genomic_DNA"/>
</dbReference>
<dbReference type="PANTHER" id="PTHR46401">
    <property type="entry name" value="GLYCOSYLTRANSFERASE WBBK-RELATED"/>
    <property type="match status" value="1"/>
</dbReference>
<dbReference type="Pfam" id="PF13439">
    <property type="entry name" value="Glyco_transf_4"/>
    <property type="match status" value="1"/>
</dbReference>
<dbReference type="PANTHER" id="PTHR46401:SF2">
    <property type="entry name" value="GLYCOSYLTRANSFERASE WBBK-RELATED"/>
    <property type="match status" value="1"/>
</dbReference>
<evidence type="ECO:0000259" key="2">
    <source>
        <dbReference type="Pfam" id="PF00534"/>
    </source>
</evidence>
<dbReference type="CDD" id="cd03789">
    <property type="entry name" value="GT9_LPS_heptosyltransferase"/>
    <property type="match status" value="1"/>
</dbReference>
<dbReference type="Proteomes" id="UP000029273">
    <property type="component" value="Unassembled WGS sequence"/>
</dbReference>
<proteinExistence type="predicted"/>
<evidence type="ECO:0000256" key="1">
    <source>
        <dbReference type="ARBA" id="ARBA00022679"/>
    </source>
</evidence>
<dbReference type="RefSeq" id="WP_065089315.1">
    <property type="nucleotide sequence ID" value="NZ_JQSG02000002.1"/>
</dbReference>
<feature type="domain" description="Glycosyl transferase family 1" evidence="2">
    <location>
        <begin position="1035"/>
        <end position="1180"/>
    </location>
</feature>
<keyword evidence="5" id="KW-1185">Reference proteome</keyword>
<evidence type="ECO:0000313" key="5">
    <source>
        <dbReference type="Proteomes" id="UP000029273"/>
    </source>
</evidence>
<evidence type="ECO:0000259" key="3">
    <source>
        <dbReference type="Pfam" id="PF13439"/>
    </source>
</evidence>
<dbReference type="Pfam" id="PF00534">
    <property type="entry name" value="Glycos_transf_1"/>
    <property type="match status" value="2"/>
</dbReference>
<dbReference type="InterPro" id="IPR001296">
    <property type="entry name" value="Glyco_trans_1"/>
</dbReference>